<sequence length="172" mass="18723">MPTIPWNTQLTAVREFGARHGLTREAAIIGPTGEVEDSARRACILNLRKNPDIAAAMAAEMLRRDAGYLKANLERNATDTDLYAAHFLGARKAAKLAALAQAKPGAPAARLFPRAARANRSIFYQKKGRKLKSRTVQGVYNRLALPYAPEVDQVARKARDIFGDLKPAPSSG</sequence>
<comment type="caution">
    <text evidence="1">The sequence shown here is derived from an EMBL/GenBank/DDBJ whole genome shotgun (WGS) entry which is preliminary data.</text>
</comment>
<organism evidence="1 2">
    <name type="scientific">Camelimonas lactis</name>
    <dbReference type="NCBI Taxonomy" id="659006"/>
    <lineage>
        <taxon>Bacteria</taxon>
        <taxon>Pseudomonadati</taxon>
        <taxon>Pseudomonadota</taxon>
        <taxon>Alphaproteobacteria</taxon>
        <taxon>Hyphomicrobiales</taxon>
        <taxon>Chelatococcaceae</taxon>
        <taxon>Camelimonas</taxon>
    </lineage>
</organism>
<keyword evidence="2" id="KW-1185">Reference proteome</keyword>
<dbReference type="OrthoDB" id="8477976at2"/>
<dbReference type="EMBL" id="SLWL01000014">
    <property type="protein sequence ID" value="TCO10299.1"/>
    <property type="molecule type" value="Genomic_DNA"/>
</dbReference>
<gene>
    <name evidence="1" type="ORF">EV666_1141</name>
</gene>
<protein>
    <submittedName>
        <fullName evidence="1">Uncharacterized protein</fullName>
    </submittedName>
</protein>
<evidence type="ECO:0000313" key="1">
    <source>
        <dbReference type="EMBL" id="TCO10299.1"/>
    </source>
</evidence>
<reference evidence="1 2" key="1">
    <citation type="submission" date="2019-03" db="EMBL/GenBank/DDBJ databases">
        <title>Genomic Encyclopedia of Type Strains, Phase IV (KMG-IV): sequencing the most valuable type-strain genomes for metagenomic binning, comparative biology and taxonomic classification.</title>
        <authorList>
            <person name="Goeker M."/>
        </authorList>
    </citation>
    <scope>NUCLEOTIDE SEQUENCE [LARGE SCALE GENOMIC DNA]</scope>
    <source>
        <strain evidence="1 2">DSM 22958</strain>
    </source>
</reference>
<dbReference type="Gene3D" id="1.10.530.10">
    <property type="match status" value="1"/>
</dbReference>
<name>A0A4R2GNM9_9HYPH</name>
<accession>A0A4R2GNM9</accession>
<dbReference type="AlphaFoldDB" id="A0A4R2GNM9"/>
<dbReference type="RefSeq" id="WP_132009481.1">
    <property type="nucleotide sequence ID" value="NZ_JBHUNN010000002.1"/>
</dbReference>
<proteinExistence type="predicted"/>
<dbReference type="Proteomes" id="UP000294881">
    <property type="component" value="Unassembled WGS sequence"/>
</dbReference>
<evidence type="ECO:0000313" key="2">
    <source>
        <dbReference type="Proteomes" id="UP000294881"/>
    </source>
</evidence>